<proteinExistence type="predicted"/>
<keyword evidence="4" id="KW-1185">Reference proteome</keyword>
<comment type="caution">
    <text evidence="3">The sequence shown here is derived from an EMBL/GenBank/DDBJ whole genome shotgun (WGS) entry which is preliminary data.</text>
</comment>
<keyword evidence="1" id="KW-1133">Transmembrane helix</keyword>
<gene>
    <name evidence="3" type="primary">ITN1_31</name>
    <name evidence="3" type="ORF">CFP56_025247</name>
</gene>
<accession>A0AAW0K569</accession>
<keyword evidence="1" id="KW-0812">Transmembrane</keyword>
<protein>
    <submittedName>
        <fullName evidence="3">Ankyrin repeat-containing protein itn1</fullName>
    </submittedName>
</protein>
<evidence type="ECO:0000256" key="1">
    <source>
        <dbReference type="SAM" id="Phobius"/>
    </source>
</evidence>
<sequence>MSYPHMASLDVEIDQQGFSSVNRIFPTSTFSPYLTQGEALRQRPYESNYKSSSLHTAFDVNSDAPTSLVLRSIISDMPKGVSSAASTLQKERMQTDLAVDLSRHVAKENQNQHRTYQTHKITLYRASLKGNWQEAKRRLEVDPDAIRYSIAEARETILHIAYIALKILDKDEALETANKRTLGETEKIVPPSYLNMKSSGLTPGDLFTKKHKNLRREGEKWMKDTENYCMIVATLITTVVFAAAFTVPGGSSQDTGTPILLKSIWFRVFFISDAIALFSSSSILIFLSILTSRFTEMDFLVSLPSKLVLGLTTLFISIAGMVAAFSATCFLVFKSEMTSLPTVIIALAGVPIILFVLLHYQLWVDIIRSRLSTFLSRFLFKPRKNRFLCLGIRF</sequence>
<reference evidence="3 4" key="1">
    <citation type="journal article" date="2018" name="Sci. Data">
        <title>The draft genome sequence of cork oak.</title>
        <authorList>
            <person name="Ramos A.M."/>
            <person name="Usie A."/>
            <person name="Barbosa P."/>
            <person name="Barros P.M."/>
            <person name="Capote T."/>
            <person name="Chaves I."/>
            <person name="Simoes F."/>
            <person name="Abreu I."/>
            <person name="Carrasquinho I."/>
            <person name="Faro C."/>
            <person name="Guimaraes J.B."/>
            <person name="Mendonca D."/>
            <person name="Nobrega F."/>
            <person name="Rodrigues L."/>
            <person name="Saibo N.J.M."/>
            <person name="Varela M.C."/>
            <person name="Egas C."/>
            <person name="Matos J."/>
            <person name="Miguel C.M."/>
            <person name="Oliveira M.M."/>
            <person name="Ricardo C.P."/>
            <person name="Goncalves S."/>
        </authorList>
    </citation>
    <scope>NUCLEOTIDE SEQUENCE [LARGE SCALE GENOMIC DNA]</scope>
    <source>
        <strain evidence="4">cv. HL8</strain>
    </source>
</reference>
<name>A0AAW0K569_QUESU</name>
<feature type="transmembrane region" description="Helical" evidence="1">
    <location>
        <begin position="225"/>
        <end position="244"/>
    </location>
</feature>
<feature type="transmembrane region" description="Helical" evidence="1">
    <location>
        <begin position="307"/>
        <end position="333"/>
    </location>
</feature>
<evidence type="ECO:0000313" key="4">
    <source>
        <dbReference type="Proteomes" id="UP000237347"/>
    </source>
</evidence>
<evidence type="ECO:0000259" key="2">
    <source>
        <dbReference type="Pfam" id="PF13962"/>
    </source>
</evidence>
<dbReference type="Proteomes" id="UP000237347">
    <property type="component" value="Unassembled WGS sequence"/>
</dbReference>
<dbReference type="InterPro" id="IPR026961">
    <property type="entry name" value="PGG_dom"/>
</dbReference>
<organism evidence="3 4">
    <name type="scientific">Quercus suber</name>
    <name type="common">Cork oak</name>
    <dbReference type="NCBI Taxonomy" id="58331"/>
    <lineage>
        <taxon>Eukaryota</taxon>
        <taxon>Viridiplantae</taxon>
        <taxon>Streptophyta</taxon>
        <taxon>Embryophyta</taxon>
        <taxon>Tracheophyta</taxon>
        <taxon>Spermatophyta</taxon>
        <taxon>Magnoliopsida</taxon>
        <taxon>eudicotyledons</taxon>
        <taxon>Gunneridae</taxon>
        <taxon>Pentapetalae</taxon>
        <taxon>rosids</taxon>
        <taxon>fabids</taxon>
        <taxon>Fagales</taxon>
        <taxon>Fagaceae</taxon>
        <taxon>Quercus</taxon>
    </lineage>
</organism>
<dbReference type="GO" id="GO:0016020">
    <property type="term" value="C:membrane"/>
    <property type="evidence" value="ECO:0007669"/>
    <property type="project" value="TreeGrafter"/>
</dbReference>
<keyword evidence="1" id="KW-0472">Membrane</keyword>
<feature type="transmembrane region" description="Helical" evidence="1">
    <location>
        <begin position="264"/>
        <end position="287"/>
    </location>
</feature>
<dbReference type="Pfam" id="PF13962">
    <property type="entry name" value="PGG"/>
    <property type="match status" value="1"/>
</dbReference>
<dbReference type="PANTHER" id="PTHR24177">
    <property type="entry name" value="CASKIN"/>
    <property type="match status" value="1"/>
</dbReference>
<dbReference type="PANTHER" id="PTHR24177:SF292">
    <property type="entry name" value="ANKYRIN REPEAT FAMILY PROTEIN-RELATED"/>
    <property type="match status" value="1"/>
</dbReference>
<dbReference type="EMBL" id="PKMF04000399">
    <property type="protein sequence ID" value="KAK7833800.1"/>
    <property type="molecule type" value="Genomic_DNA"/>
</dbReference>
<feature type="domain" description="PGG" evidence="2">
    <location>
        <begin position="219"/>
        <end position="331"/>
    </location>
</feature>
<feature type="transmembrane region" description="Helical" evidence="1">
    <location>
        <begin position="339"/>
        <end position="360"/>
    </location>
</feature>
<evidence type="ECO:0000313" key="3">
    <source>
        <dbReference type="EMBL" id="KAK7833800.1"/>
    </source>
</evidence>
<dbReference type="AlphaFoldDB" id="A0AAW0K569"/>